<evidence type="ECO:0000313" key="5">
    <source>
        <dbReference type="Proteomes" id="UP000267430"/>
    </source>
</evidence>
<dbReference type="SUPFAM" id="SSF50044">
    <property type="entry name" value="SH3-domain"/>
    <property type="match status" value="1"/>
</dbReference>
<sequence>MKNIIIPSLCFAVLSTAALEQTVNAAPLPTQQVSANTSIKYVNVSPGSDLSMRKSASTNAALITKLSKGTQVTVYSQSNGWSRVNVNGKTGYVSSQYLTSTKPPGTSSSTQTTTKYVNVSAESSLNLRKSVSTGSPLVARLTKGTQVTVYSESKDWSKIKVNGKEGYVSSKYLTSTNPTGSTSTKSSTSTKTPATSKYVSISAGSLNLRKSLSESASVIAKLSKGTKVTVYSESNGWARINANGKDGYVSSKYLSASNPSPTVTATKAKITTKYVSLSSGMLNMRKSASSGANIVTRIAKGTQVTVYSESNGWAKIKASGKEGYVSTKYLSATKPGTAKPVPEIKTTTKYINVSSGSLNMRSKPSTTASVLVKLEKDMPVTVYSESNGWAKIKASGKEGYVSTKYLSTTKPGTAKPVPEIKTTTKYINLSSGSLNMRSKPSTTASVLVKLAKGMQVTVYYESNGWSKIKANGKEGYVGSKYLSPSKPGVEETEPEAIPTTKYINVSAGSLNMRNKPSADGSIIVKLAKGMQVTVYSESNGWAKIKVYGEEGYVSSEYLSATKPGTSPNTDTDTDTEKTTLKFVNVSAGAALNMRSAASPTASILTKLAKDTAVTVYSEVNGWARVSANGKTGYIRSKFLVSKAPENPGNPTGTIDRMYQNYDLTLSEMTAIQMKANPQTDKDYKIYIREDGLALTSPTKGTVKGTGWRVRGGAGNNFWVVGTVSKNQTLEIKSKVEGSDGYNWFEVSYNKSWVNASPEDVTYYVDANNFVDHPINSFQFVKLSQTTHLNASEVNERILSGKGILSGKAASFISAGETYGVNEMYLISHALLETGNGTSPLATGINVNGRIVYNMYGIGAFDGTAISSGAQYAYNAGWFTPEASIIGGAQFIAQGYVNTGQDTLYKMRWNPISASINGYASHQYATDIGWASKQVKQIYNLYSLLDSYKMTLEIPKYK</sequence>
<feature type="domain" description="SH3b" evidence="3">
    <location>
        <begin position="578"/>
        <end position="643"/>
    </location>
</feature>
<dbReference type="PANTHER" id="PTHR34408">
    <property type="entry name" value="FAMILY PROTEIN, PUTATIVE-RELATED"/>
    <property type="match status" value="1"/>
</dbReference>
<feature type="chain" id="PRO_5019336923" evidence="2">
    <location>
        <begin position="26"/>
        <end position="957"/>
    </location>
</feature>
<feature type="domain" description="SH3b" evidence="3">
    <location>
        <begin position="422"/>
        <end position="486"/>
    </location>
</feature>
<name>A0A433HAE1_9BACI</name>
<evidence type="ECO:0000313" key="4">
    <source>
        <dbReference type="EMBL" id="RUQ25172.1"/>
    </source>
</evidence>
<feature type="domain" description="SH3b" evidence="3">
    <location>
        <begin position="498"/>
        <end position="562"/>
    </location>
</feature>
<evidence type="ECO:0000259" key="3">
    <source>
        <dbReference type="PROSITE" id="PS51781"/>
    </source>
</evidence>
<dbReference type="SMART" id="SM00047">
    <property type="entry name" value="LYZ2"/>
    <property type="match status" value="1"/>
</dbReference>
<dbReference type="InterPro" id="IPR036028">
    <property type="entry name" value="SH3-like_dom_sf"/>
</dbReference>
<evidence type="ECO:0000256" key="1">
    <source>
        <dbReference type="SAM" id="MobiDB-lite"/>
    </source>
</evidence>
<gene>
    <name evidence="4" type="ORF">ELQ35_20555</name>
</gene>
<feature type="domain" description="SH3b" evidence="3">
    <location>
        <begin position="346"/>
        <end position="410"/>
    </location>
</feature>
<dbReference type="Pfam" id="PF08239">
    <property type="entry name" value="SH3_3"/>
    <property type="match status" value="8"/>
</dbReference>
<dbReference type="AlphaFoldDB" id="A0A433HAE1"/>
<feature type="domain" description="SH3b" evidence="3">
    <location>
        <begin position="270"/>
        <end position="334"/>
    </location>
</feature>
<feature type="domain" description="SH3b" evidence="3">
    <location>
        <begin position="112"/>
        <end position="177"/>
    </location>
</feature>
<dbReference type="RefSeq" id="WP_126867051.1">
    <property type="nucleotide sequence ID" value="NZ_RYZZ01000043.1"/>
</dbReference>
<organism evidence="4 5">
    <name type="scientific">Peribacillus cavernae</name>
    <dbReference type="NCBI Taxonomy" id="1674310"/>
    <lineage>
        <taxon>Bacteria</taxon>
        <taxon>Bacillati</taxon>
        <taxon>Bacillota</taxon>
        <taxon>Bacilli</taxon>
        <taxon>Bacillales</taxon>
        <taxon>Bacillaceae</taxon>
        <taxon>Peribacillus</taxon>
    </lineage>
</organism>
<evidence type="ECO:0000256" key="2">
    <source>
        <dbReference type="SAM" id="SignalP"/>
    </source>
</evidence>
<proteinExistence type="predicted"/>
<dbReference type="GO" id="GO:0004040">
    <property type="term" value="F:amidase activity"/>
    <property type="evidence" value="ECO:0007669"/>
    <property type="project" value="InterPro"/>
</dbReference>
<keyword evidence="5" id="KW-1185">Reference proteome</keyword>
<protein>
    <submittedName>
        <fullName evidence="4">Mannosyl-glycoprotein endo-beta-N-acetylglucosamidase</fullName>
    </submittedName>
</protein>
<dbReference type="EMBL" id="RYZZ01000043">
    <property type="protein sequence ID" value="RUQ25172.1"/>
    <property type="molecule type" value="Genomic_DNA"/>
</dbReference>
<feature type="domain" description="SH3b" evidence="3">
    <location>
        <begin position="697"/>
        <end position="773"/>
    </location>
</feature>
<dbReference type="InterPro" id="IPR002901">
    <property type="entry name" value="MGlyc_endo_b_GlcNAc-like_dom"/>
</dbReference>
<dbReference type="Gene3D" id="2.30.30.40">
    <property type="entry name" value="SH3 Domains"/>
    <property type="match status" value="8"/>
</dbReference>
<reference evidence="4 5" key="1">
    <citation type="submission" date="2018-12" db="EMBL/GenBank/DDBJ databases">
        <title>Bacillus chawlae sp. nov., Bacillus glennii sp. nov., and Bacillus saganii sp. nov. Isolated from the Vehicle Assembly Building at Kennedy Space Center where the Viking Spacecraft were Assembled.</title>
        <authorList>
            <person name="Seuylemezian A."/>
            <person name="Vaishampayan P."/>
        </authorList>
    </citation>
    <scope>NUCLEOTIDE SEQUENCE [LARGE SCALE GENOMIC DNA]</scope>
    <source>
        <strain evidence="4 5">L5</strain>
    </source>
</reference>
<dbReference type="Gene3D" id="1.10.530.10">
    <property type="match status" value="1"/>
</dbReference>
<feature type="signal peptide" evidence="2">
    <location>
        <begin position="1"/>
        <end position="25"/>
    </location>
</feature>
<dbReference type="OrthoDB" id="9816557at2"/>
<feature type="domain" description="SH3b" evidence="3">
    <location>
        <begin position="39"/>
        <end position="102"/>
    </location>
</feature>
<keyword evidence="2" id="KW-0732">Signal</keyword>
<comment type="caution">
    <text evidence="4">The sequence shown here is derived from an EMBL/GenBank/DDBJ whole genome shotgun (WGS) entry which is preliminary data.</text>
</comment>
<feature type="compositionally biased region" description="Low complexity" evidence="1">
    <location>
        <begin position="174"/>
        <end position="194"/>
    </location>
</feature>
<dbReference type="Pfam" id="PF01832">
    <property type="entry name" value="Glucosaminidase"/>
    <property type="match status" value="1"/>
</dbReference>
<dbReference type="PANTHER" id="PTHR34408:SF1">
    <property type="entry name" value="GLYCOSYL HYDROLASE FAMILY 19 DOMAIN-CONTAINING PROTEIN HI_1415"/>
    <property type="match status" value="1"/>
</dbReference>
<dbReference type="Proteomes" id="UP000267430">
    <property type="component" value="Unassembled WGS sequence"/>
</dbReference>
<dbReference type="SMART" id="SM00287">
    <property type="entry name" value="SH3b"/>
    <property type="match status" value="9"/>
</dbReference>
<feature type="region of interest" description="Disordered" evidence="1">
    <location>
        <begin position="170"/>
        <end position="194"/>
    </location>
</feature>
<accession>A0A433HAE1</accession>
<feature type="domain" description="SH3b" evidence="3">
    <location>
        <begin position="194"/>
        <end position="258"/>
    </location>
</feature>
<dbReference type="PROSITE" id="PS51781">
    <property type="entry name" value="SH3B"/>
    <property type="match status" value="9"/>
</dbReference>
<dbReference type="InterPro" id="IPR052354">
    <property type="entry name" value="Cell_Wall_Dynamics_Protein"/>
</dbReference>
<dbReference type="InterPro" id="IPR003646">
    <property type="entry name" value="SH3-like_bac-type"/>
</dbReference>